<keyword evidence="2" id="KW-1185">Reference proteome</keyword>
<comment type="caution">
    <text evidence="1">The sequence shown here is derived from an EMBL/GenBank/DDBJ whole genome shotgun (WGS) entry which is preliminary data.</text>
</comment>
<gene>
    <name evidence="1" type="ORF">ABEB36_010717</name>
</gene>
<name>A0ABD1ECX3_HYPHA</name>
<proteinExistence type="predicted"/>
<evidence type="ECO:0000313" key="2">
    <source>
        <dbReference type="Proteomes" id="UP001566132"/>
    </source>
</evidence>
<dbReference type="EMBL" id="JBDJPC010000008">
    <property type="protein sequence ID" value="KAL1492465.1"/>
    <property type="molecule type" value="Genomic_DNA"/>
</dbReference>
<sequence length="193" mass="22334">MDPYSSDVSSKSLYSEKSKQLLNEALQHCKKLLVQENLITNNLPSSISAEAELVGSAIFYCIVEILSEKEFVEDDELICNEEEEENNLFQQVSDSDSDDDAPIDHKRIRVTEQISLETKIKVVRLARQNPKWSLKTLQVKGSRKLKSKDDIRRWECDIVKGGTIFDKYATIDSRTYDRFVESREQYFCRKIAI</sequence>
<reference evidence="1 2" key="1">
    <citation type="submission" date="2024-05" db="EMBL/GenBank/DDBJ databases">
        <title>Genetic variation in Jamaican populations of the coffee berry borer (Hypothenemus hampei).</title>
        <authorList>
            <person name="Errbii M."/>
            <person name="Myrie A."/>
        </authorList>
    </citation>
    <scope>NUCLEOTIDE SEQUENCE [LARGE SCALE GENOMIC DNA]</scope>
    <source>
        <strain evidence="1">JA-Hopewell-2020-01-JO</strain>
        <tissue evidence="1">Whole body</tissue>
    </source>
</reference>
<dbReference type="AlphaFoldDB" id="A0ABD1ECX3"/>
<protein>
    <submittedName>
        <fullName evidence="1">Uncharacterized protein</fullName>
    </submittedName>
</protein>
<accession>A0ABD1ECX3</accession>
<dbReference type="Proteomes" id="UP001566132">
    <property type="component" value="Unassembled WGS sequence"/>
</dbReference>
<organism evidence="1 2">
    <name type="scientific">Hypothenemus hampei</name>
    <name type="common">Coffee berry borer</name>
    <dbReference type="NCBI Taxonomy" id="57062"/>
    <lineage>
        <taxon>Eukaryota</taxon>
        <taxon>Metazoa</taxon>
        <taxon>Ecdysozoa</taxon>
        <taxon>Arthropoda</taxon>
        <taxon>Hexapoda</taxon>
        <taxon>Insecta</taxon>
        <taxon>Pterygota</taxon>
        <taxon>Neoptera</taxon>
        <taxon>Endopterygota</taxon>
        <taxon>Coleoptera</taxon>
        <taxon>Polyphaga</taxon>
        <taxon>Cucujiformia</taxon>
        <taxon>Curculionidae</taxon>
        <taxon>Scolytinae</taxon>
        <taxon>Hypothenemus</taxon>
    </lineage>
</organism>
<evidence type="ECO:0000313" key="1">
    <source>
        <dbReference type="EMBL" id="KAL1492465.1"/>
    </source>
</evidence>